<evidence type="ECO:0000259" key="6">
    <source>
        <dbReference type="PROSITE" id="PS50011"/>
    </source>
</evidence>
<evidence type="ECO:0000313" key="8">
    <source>
        <dbReference type="Proteomes" id="UP000001593"/>
    </source>
</evidence>
<feature type="compositionally biased region" description="Basic and acidic residues" evidence="5">
    <location>
        <begin position="611"/>
        <end position="638"/>
    </location>
</feature>
<gene>
    <name evidence="7" type="ORF">NEMVEDRAFT_v1g205907</name>
</gene>
<feature type="compositionally biased region" description="Low complexity" evidence="5">
    <location>
        <begin position="531"/>
        <end position="543"/>
    </location>
</feature>
<feature type="compositionally biased region" description="Basic and acidic residues" evidence="5">
    <location>
        <begin position="1005"/>
        <end position="1035"/>
    </location>
</feature>
<dbReference type="GO" id="GO:0005524">
    <property type="term" value="F:ATP binding"/>
    <property type="evidence" value="ECO:0007669"/>
    <property type="project" value="UniProtKB-UniRule"/>
</dbReference>
<feature type="compositionally biased region" description="Basic and acidic residues" evidence="5">
    <location>
        <begin position="573"/>
        <end position="583"/>
    </location>
</feature>
<dbReference type="Proteomes" id="UP000001593">
    <property type="component" value="Unassembled WGS sequence"/>
</dbReference>
<evidence type="ECO:0000256" key="2">
    <source>
        <dbReference type="ARBA" id="ARBA00022840"/>
    </source>
</evidence>
<feature type="compositionally biased region" description="Low complexity" evidence="5">
    <location>
        <begin position="465"/>
        <end position="510"/>
    </location>
</feature>
<dbReference type="PROSITE" id="PS00109">
    <property type="entry name" value="PROTEIN_KINASE_TYR"/>
    <property type="match status" value="1"/>
</dbReference>
<dbReference type="HOGENOM" id="CLU_256732_0_0_1"/>
<dbReference type="SUPFAM" id="SSF56112">
    <property type="entry name" value="Protein kinase-like (PK-like)"/>
    <property type="match status" value="1"/>
</dbReference>
<feature type="region of interest" description="Disordered" evidence="5">
    <location>
        <begin position="143"/>
        <end position="273"/>
    </location>
</feature>
<dbReference type="GO" id="GO:0097527">
    <property type="term" value="P:necroptotic signaling pathway"/>
    <property type="evidence" value="ECO:0000318"/>
    <property type="project" value="GO_Central"/>
</dbReference>
<keyword evidence="2 3" id="KW-0067">ATP-binding</keyword>
<dbReference type="PANTHER" id="PTHR44329">
    <property type="entry name" value="SERINE/THREONINE-PROTEIN KINASE TNNI3K-RELATED"/>
    <property type="match status" value="1"/>
</dbReference>
<evidence type="ECO:0000256" key="3">
    <source>
        <dbReference type="PROSITE-ProRule" id="PRU10141"/>
    </source>
</evidence>
<dbReference type="STRING" id="45351.A7S2S9"/>
<evidence type="ECO:0000256" key="4">
    <source>
        <dbReference type="SAM" id="Coils"/>
    </source>
</evidence>
<dbReference type="Gene3D" id="3.30.200.20">
    <property type="entry name" value="Phosphorylase Kinase, domain 1"/>
    <property type="match status" value="1"/>
</dbReference>
<keyword evidence="8" id="KW-1185">Reference proteome</keyword>
<feature type="coiled-coil region" evidence="4">
    <location>
        <begin position="820"/>
        <end position="875"/>
    </location>
</feature>
<reference evidence="7 8" key="1">
    <citation type="journal article" date="2007" name="Science">
        <title>Sea anemone genome reveals ancestral eumetazoan gene repertoire and genomic organization.</title>
        <authorList>
            <person name="Putnam N.H."/>
            <person name="Srivastava M."/>
            <person name="Hellsten U."/>
            <person name="Dirks B."/>
            <person name="Chapman J."/>
            <person name="Salamov A."/>
            <person name="Terry A."/>
            <person name="Shapiro H."/>
            <person name="Lindquist E."/>
            <person name="Kapitonov V.V."/>
            <person name="Jurka J."/>
            <person name="Genikhovich G."/>
            <person name="Grigoriev I.V."/>
            <person name="Lucas S.M."/>
            <person name="Steele R.E."/>
            <person name="Finnerty J.R."/>
            <person name="Technau U."/>
            <person name="Martindale M.Q."/>
            <person name="Rokhsar D.S."/>
        </authorList>
    </citation>
    <scope>NUCLEOTIDE SEQUENCE [LARGE SCALE GENOMIC DNA]</scope>
    <source>
        <strain evidence="8">CH2 X CH6</strain>
    </source>
</reference>
<dbReference type="eggNOG" id="KOG0192">
    <property type="taxonomic scope" value="Eukaryota"/>
</dbReference>
<feature type="region of interest" description="Disordered" evidence="5">
    <location>
        <begin position="432"/>
        <end position="697"/>
    </location>
</feature>
<name>A7S2S9_NEMVE</name>
<protein>
    <recommendedName>
        <fullName evidence="6">Protein kinase domain-containing protein</fullName>
    </recommendedName>
</protein>
<feature type="region of interest" description="Disordered" evidence="5">
    <location>
        <begin position="1"/>
        <end position="45"/>
    </location>
</feature>
<feature type="compositionally biased region" description="Acidic residues" evidence="5">
    <location>
        <begin position="558"/>
        <end position="570"/>
    </location>
</feature>
<dbReference type="EMBL" id="DS469570">
    <property type="protein sequence ID" value="EDO41979.1"/>
    <property type="molecule type" value="Genomic_DNA"/>
</dbReference>
<feature type="domain" description="Protein kinase" evidence="6">
    <location>
        <begin position="1092"/>
        <end position="1365"/>
    </location>
</feature>
<dbReference type="PANTHER" id="PTHR44329:SF298">
    <property type="entry name" value="MIXED LINEAGE KINASE DOMAIN-LIKE PROTEIN"/>
    <property type="match status" value="1"/>
</dbReference>
<feature type="binding site" evidence="3">
    <location>
        <position position="1119"/>
    </location>
    <ligand>
        <name>ATP</name>
        <dbReference type="ChEBI" id="CHEBI:30616"/>
    </ligand>
</feature>
<feature type="compositionally biased region" description="Polar residues" evidence="5">
    <location>
        <begin position="17"/>
        <end position="34"/>
    </location>
</feature>
<dbReference type="InParanoid" id="A7S2S9"/>
<sequence length="1365" mass="153117">MEHFSPSKLHRSEVRVSSRNGLQTRSGRLLQNVSRRQRSKTTDTLPFSACPSTVTWSMQNPVLNNTQSVFSSSSNKSPVGITHFNSVPSMNFSAERMRVENGAFGSTSVAFGSNAFGTQNLSHRDLDTEEAMEVDCQDEMDTHISHGQTDNHAPHGHTGAHVSHGRTNNHTSHGHMNTQTETSTSRQPTAAPIRSARLVIDRPPITANNTPDSMDNSNQPSVHPKLPISESSKEKSTPPNTPQTSSKALEKPSSTSSSKPPQTVTPDMIQSPKKSTGKKKAIYIVLHVGKVVIGGIKAKAVAPVKIYAEKIFLELEFKEGDKSSVLRIPLKDFTECLVTFQSPNPVLVFTFCKCGAKEITNKLKDKGVILDHKNEEPKKRRIILNINCNYLPRDVKTDLIELFQRRMSDKLSWREMSYSELKEELKVEPAVAPLGSEPEPSGTNQTEAADSSTQDSSAVTGSALSPPTGSASSPVAGSTSSPVTGSTSSPIAGSVSSQVAGSASSPVAGSCNGRKILTPKKSSARRKLYEKSSSSPSKPSSGSSEKDVQQEPLKAQSEDPEVLPELEDQVSSDSRKDTTDRSQDTPCQAPHPESSVRTHPSTSLKESTASMHRDNADTLRDSPRRLRDMSTKSTDKLKASPTKLRNKSTRMRGGPVRPRDSPIKSRDSQSKVSESSSPRSKIGSDSPSPRVKRDLFSRLTSGNVRDIFPTINHEAESHVTQAETVTQATLSCESDTSCSVTSSVSGSNMDGCDVTRNERAECVTPEPDSKVRDMIHHHGEMESHINMLGKHSEKQRYTLEQHQKLLSLERAERTRNMETIQGLSTTLADREQQIARMRDEIALLGREVERHRDTVASLQQDLRQERETSSRLRKVHSELTHARRALDEERVLRSVRDQQVQEKDQRLGELQRVISEEARVRGNLESELRNVRSACLQHMDELENQRLFRQTQDQQIQGREDRIAASERRYQDQLAARLRLEEDFRRLQLEKESETRAKDAIQAELIQERERRNNDQASRDEERQNYDQQMHDQESRILSMEVDLRAKDDSLDELRRRVGEAQAMLAQTQDERRHDLRSLEPRNWIIPREEVTVSATPLGAGAWGSVKVGTFRGSEVAVKQIHELILSPHNRRLFEREMSIASRCRHPCLLQFIGATNDDGIPLFLTEILDSDLRAVLFQRALHQEEIISIGLDCARALNYLHLSKPFPIIHRDISSSNVLLWKRQTSWRAKLSDYGAANFMRQCMTVNPGAGIYAAPEASTSHQSPKLPPIFIPRLSPPPPDLAFDYDGPRGLATLVSLPPKMYFFTQTLYFFKFEKYPYKPYVVVYMISRVIEFYFSNIKKTRKIRPHDQFVVNDNTLRRLFKI</sequence>
<feature type="compositionally biased region" description="Polar residues" evidence="5">
    <location>
        <begin position="595"/>
        <end position="610"/>
    </location>
</feature>
<proteinExistence type="predicted"/>
<keyword evidence="1 3" id="KW-0547">Nucleotide-binding</keyword>
<feature type="coiled-coil region" evidence="4">
    <location>
        <begin position="1044"/>
        <end position="1071"/>
    </location>
</feature>
<dbReference type="InterPro" id="IPR008266">
    <property type="entry name" value="Tyr_kinase_AS"/>
</dbReference>
<dbReference type="PROSITE" id="PS50011">
    <property type="entry name" value="PROTEIN_KINASE_DOM"/>
    <property type="match status" value="1"/>
</dbReference>
<feature type="region of interest" description="Disordered" evidence="5">
    <location>
        <begin position="1005"/>
        <end position="1039"/>
    </location>
</feature>
<feature type="coiled-coil region" evidence="4">
    <location>
        <begin position="977"/>
        <end position="1004"/>
    </location>
</feature>
<dbReference type="GO" id="GO:0004672">
    <property type="term" value="F:protein kinase activity"/>
    <property type="evidence" value="ECO:0007669"/>
    <property type="project" value="InterPro"/>
</dbReference>
<evidence type="ECO:0000256" key="1">
    <source>
        <dbReference type="ARBA" id="ARBA00022741"/>
    </source>
</evidence>
<evidence type="ECO:0000256" key="5">
    <source>
        <dbReference type="SAM" id="MobiDB-lite"/>
    </source>
</evidence>
<feature type="compositionally biased region" description="Low complexity" evidence="5">
    <location>
        <begin position="245"/>
        <end position="261"/>
    </location>
</feature>
<keyword evidence="4" id="KW-0175">Coiled coil</keyword>
<dbReference type="InterPro" id="IPR051681">
    <property type="entry name" value="Ser/Thr_Kinases-Pseudokinases"/>
</dbReference>
<dbReference type="PROSITE" id="PS00107">
    <property type="entry name" value="PROTEIN_KINASE_ATP"/>
    <property type="match status" value="1"/>
</dbReference>
<feature type="compositionally biased region" description="Polar residues" evidence="5">
    <location>
        <begin position="165"/>
        <end position="188"/>
    </location>
</feature>
<dbReference type="Pfam" id="PF00069">
    <property type="entry name" value="Pkinase"/>
    <property type="match status" value="1"/>
</dbReference>
<feature type="compositionally biased region" description="Polar residues" evidence="5">
    <location>
        <begin position="206"/>
        <end position="221"/>
    </location>
</feature>
<dbReference type="OMA" id="EMDTHIS"/>
<evidence type="ECO:0000313" key="7">
    <source>
        <dbReference type="EMBL" id="EDO41979.1"/>
    </source>
</evidence>
<feature type="compositionally biased region" description="Polar residues" evidence="5">
    <location>
        <begin position="441"/>
        <end position="463"/>
    </location>
</feature>
<feature type="compositionally biased region" description="Basic and acidic residues" evidence="5">
    <location>
        <begin position="1"/>
        <end position="16"/>
    </location>
</feature>
<dbReference type="Gene3D" id="1.10.510.10">
    <property type="entry name" value="Transferase(Phosphotransferase) domain 1"/>
    <property type="match status" value="1"/>
</dbReference>
<feature type="compositionally biased region" description="Basic and acidic residues" evidence="5">
    <location>
        <begin position="657"/>
        <end position="669"/>
    </location>
</feature>
<dbReference type="GO" id="GO:0005737">
    <property type="term" value="C:cytoplasm"/>
    <property type="evidence" value="ECO:0000318"/>
    <property type="project" value="GO_Central"/>
</dbReference>
<dbReference type="InterPro" id="IPR000719">
    <property type="entry name" value="Prot_kinase_dom"/>
</dbReference>
<dbReference type="InterPro" id="IPR017441">
    <property type="entry name" value="Protein_kinase_ATP_BS"/>
</dbReference>
<feature type="compositionally biased region" description="Low complexity" evidence="5">
    <location>
        <begin position="670"/>
        <end position="681"/>
    </location>
</feature>
<organism evidence="7 8">
    <name type="scientific">Nematostella vectensis</name>
    <name type="common">Starlet sea anemone</name>
    <dbReference type="NCBI Taxonomy" id="45351"/>
    <lineage>
        <taxon>Eukaryota</taxon>
        <taxon>Metazoa</taxon>
        <taxon>Cnidaria</taxon>
        <taxon>Anthozoa</taxon>
        <taxon>Hexacorallia</taxon>
        <taxon>Actiniaria</taxon>
        <taxon>Edwardsiidae</taxon>
        <taxon>Nematostella</taxon>
    </lineage>
</organism>
<accession>A7S2S9</accession>
<dbReference type="InterPro" id="IPR011009">
    <property type="entry name" value="Kinase-like_dom_sf"/>
</dbReference>